<reference evidence="2 3" key="1">
    <citation type="submission" date="2019-07" db="EMBL/GenBank/DDBJ databases">
        <title>Microlunatus dokdonensis sp. nov. isolated from the rhizospheric soil of the wild plant Elymus tsukushiensis.</title>
        <authorList>
            <person name="Ghim S.-Y."/>
            <person name="Hwang Y.-J."/>
            <person name="Son J.-S."/>
            <person name="Shin J.-H."/>
        </authorList>
    </citation>
    <scope>NUCLEOTIDE SEQUENCE [LARGE SCALE GENOMIC DNA]</scope>
    <source>
        <strain evidence="2 3">KUDC0627</strain>
    </source>
</reference>
<dbReference type="EMBL" id="CP041692">
    <property type="protein sequence ID" value="QDP95540.1"/>
    <property type="molecule type" value="Genomic_DNA"/>
</dbReference>
<accession>A0A516PWK4</accession>
<dbReference type="Proteomes" id="UP000319263">
    <property type="component" value="Chromosome"/>
</dbReference>
<evidence type="ECO:0000313" key="2">
    <source>
        <dbReference type="EMBL" id="QDP95540.1"/>
    </source>
</evidence>
<proteinExistence type="predicted"/>
<sequence>MSSVLPPHIPATRTGDPYFVGQLARQQIDQLHADAEVRRLIKDYRQAHPEAGLRGLAARGLRRVADRLAPSTPTARRIRSGHAHRPALSLPTHGR</sequence>
<protein>
    <submittedName>
        <fullName evidence="2">Uncharacterized protein</fullName>
    </submittedName>
</protein>
<dbReference type="AlphaFoldDB" id="A0A516PWK4"/>
<keyword evidence="3" id="KW-1185">Reference proteome</keyword>
<dbReference type="KEGG" id="mik:FOE78_06130"/>
<evidence type="ECO:0000256" key="1">
    <source>
        <dbReference type="SAM" id="MobiDB-lite"/>
    </source>
</evidence>
<organism evidence="2 3">
    <name type="scientific">Microlunatus elymi</name>
    <dbReference type="NCBI Taxonomy" id="2596828"/>
    <lineage>
        <taxon>Bacteria</taxon>
        <taxon>Bacillati</taxon>
        <taxon>Actinomycetota</taxon>
        <taxon>Actinomycetes</taxon>
        <taxon>Propionibacteriales</taxon>
        <taxon>Propionibacteriaceae</taxon>
        <taxon>Microlunatus</taxon>
    </lineage>
</organism>
<feature type="compositionally biased region" description="Basic residues" evidence="1">
    <location>
        <begin position="76"/>
        <end position="85"/>
    </location>
</feature>
<feature type="region of interest" description="Disordered" evidence="1">
    <location>
        <begin position="67"/>
        <end position="95"/>
    </location>
</feature>
<gene>
    <name evidence="2" type="ORF">FOE78_06130</name>
</gene>
<dbReference type="RefSeq" id="WP_143985509.1">
    <property type="nucleotide sequence ID" value="NZ_CP041692.1"/>
</dbReference>
<name>A0A516PWK4_9ACTN</name>
<evidence type="ECO:0000313" key="3">
    <source>
        <dbReference type="Proteomes" id="UP000319263"/>
    </source>
</evidence>